<dbReference type="SUPFAM" id="SSF51658">
    <property type="entry name" value="Xylose isomerase-like"/>
    <property type="match status" value="1"/>
</dbReference>
<organism evidence="2 3">
    <name type="scientific">Larkinella arboricola</name>
    <dbReference type="NCBI Taxonomy" id="643671"/>
    <lineage>
        <taxon>Bacteria</taxon>
        <taxon>Pseudomonadati</taxon>
        <taxon>Bacteroidota</taxon>
        <taxon>Cytophagia</taxon>
        <taxon>Cytophagales</taxon>
        <taxon>Spirosomataceae</taxon>
        <taxon>Larkinella</taxon>
    </lineage>
</organism>
<dbReference type="InterPro" id="IPR050312">
    <property type="entry name" value="IolE/XylAMocC-like"/>
</dbReference>
<proteinExistence type="predicted"/>
<accession>A0A327X662</accession>
<dbReference type="PANTHER" id="PTHR12110:SF41">
    <property type="entry name" value="INOSOSE DEHYDRATASE"/>
    <property type="match status" value="1"/>
</dbReference>
<dbReference type="InterPro" id="IPR013022">
    <property type="entry name" value="Xyl_isomerase-like_TIM-brl"/>
</dbReference>
<feature type="domain" description="Xylose isomerase-like TIM barrel" evidence="1">
    <location>
        <begin position="25"/>
        <end position="276"/>
    </location>
</feature>
<comment type="caution">
    <text evidence="2">The sequence shown here is derived from an EMBL/GenBank/DDBJ whole genome shotgun (WGS) entry which is preliminary data.</text>
</comment>
<keyword evidence="3" id="KW-1185">Reference proteome</keyword>
<dbReference type="Gene3D" id="3.20.20.150">
    <property type="entry name" value="Divalent-metal-dependent TIM barrel enzymes"/>
    <property type="match status" value="1"/>
</dbReference>
<dbReference type="InterPro" id="IPR036237">
    <property type="entry name" value="Xyl_isomerase-like_sf"/>
</dbReference>
<dbReference type="PANTHER" id="PTHR12110">
    <property type="entry name" value="HYDROXYPYRUVATE ISOMERASE"/>
    <property type="match status" value="1"/>
</dbReference>
<dbReference type="OrthoDB" id="9801426at2"/>
<gene>
    <name evidence="2" type="ORF">LX87_00274</name>
</gene>
<dbReference type="Pfam" id="PF01261">
    <property type="entry name" value="AP_endonuc_2"/>
    <property type="match status" value="1"/>
</dbReference>
<name>A0A327X662_LARAB</name>
<dbReference type="AlphaFoldDB" id="A0A327X662"/>
<evidence type="ECO:0000313" key="2">
    <source>
        <dbReference type="EMBL" id="RAK02159.1"/>
    </source>
</evidence>
<dbReference type="Proteomes" id="UP000248790">
    <property type="component" value="Unassembled WGS sequence"/>
</dbReference>
<sequence length="280" mass="30919">MYTIGINTFLFTSPFTNESVKWFSKFAEWGFDTVEIGLEDPANIDPQVVKQALADAKLGCKTVCAAMSLDRDFRGDEEQQQNAMTYLKGLLDVMEIIGAEMLVGPLYSSVGRAEATPKDVYAEQQKAVVKNLKELADYAASKGLKIALEPLNRFETDFINTVDQAIELADLVGNDAVRLHLDTFHMNIEQKSQADAIRKAGSRLELLHTCGCDRGIPGNDHIDWDSIRQALKDIDFKGQLVIESFTPDVKAIAKAAAIWRDIESSGEDIAVKGLAFLKTV</sequence>
<dbReference type="RefSeq" id="WP_111626377.1">
    <property type="nucleotide sequence ID" value="NZ_QLMC01000001.1"/>
</dbReference>
<protein>
    <submittedName>
        <fullName evidence="2">D-psicose/D-tagatose/L-ribulose 3-epimerase</fullName>
    </submittedName>
</protein>
<evidence type="ECO:0000259" key="1">
    <source>
        <dbReference type="Pfam" id="PF01261"/>
    </source>
</evidence>
<evidence type="ECO:0000313" key="3">
    <source>
        <dbReference type="Proteomes" id="UP000248790"/>
    </source>
</evidence>
<dbReference type="EMBL" id="QLMC01000001">
    <property type="protein sequence ID" value="RAK02159.1"/>
    <property type="molecule type" value="Genomic_DNA"/>
</dbReference>
<reference evidence="2 3" key="1">
    <citation type="submission" date="2018-06" db="EMBL/GenBank/DDBJ databases">
        <title>Genomic Encyclopedia of Archaeal and Bacterial Type Strains, Phase II (KMG-II): from individual species to whole genera.</title>
        <authorList>
            <person name="Goeker M."/>
        </authorList>
    </citation>
    <scope>NUCLEOTIDE SEQUENCE [LARGE SCALE GENOMIC DNA]</scope>
    <source>
        <strain evidence="2 3">DSM 21851</strain>
    </source>
</reference>